<gene>
    <name evidence="1" type="ORF">EHT87_06780</name>
</gene>
<sequence>MLPEQQIHTGRSVSTGFHTTEVRTKASGLLVNVNVSNSYS</sequence>
<dbReference type="EMBL" id="RQJP01000001">
    <property type="protein sequence ID" value="RRB18454.1"/>
    <property type="molecule type" value="Genomic_DNA"/>
</dbReference>
<evidence type="ECO:0000313" key="2">
    <source>
        <dbReference type="Proteomes" id="UP000274271"/>
    </source>
</evidence>
<comment type="caution">
    <text evidence="1">The sequence shown here is derived from an EMBL/GenBank/DDBJ whole genome shotgun (WGS) entry which is preliminary data.</text>
</comment>
<organism evidence="1 2">
    <name type="scientific">Larkinella knui</name>
    <dbReference type="NCBI Taxonomy" id="2025310"/>
    <lineage>
        <taxon>Bacteria</taxon>
        <taxon>Pseudomonadati</taxon>
        <taxon>Bacteroidota</taxon>
        <taxon>Cytophagia</taxon>
        <taxon>Cytophagales</taxon>
        <taxon>Spirosomataceae</taxon>
        <taxon>Larkinella</taxon>
    </lineage>
</organism>
<reference evidence="1 2" key="1">
    <citation type="submission" date="2018-11" db="EMBL/GenBank/DDBJ databases">
        <authorList>
            <person name="Zhou Z."/>
            <person name="Wang G."/>
        </authorList>
    </citation>
    <scope>NUCLEOTIDE SEQUENCE [LARGE SCALE GENOMIC DNA]</scope>
    <source>
        <strain evidence="1 2">KCTC42998</strain>
    </source>
</reference>
<name>A0A3P1CZV7_9BACT</name>
<keyword evidence="2" id="KW-1185">Reference proteome</keyword>
<dbReference type="AlphaFoldDB" id="A0A3P1CZV7"/>
<proteinExistence type="predicted"/>
<dbReference type="Proteomes" id="UP000274271">
    <property type="component" value="Unassembled WGS sequence"/>
</dbReference>
<accession>A0A3P1CZV7</accession>
<evidence type="ECO:0000313" key="1">
    <source>
        <dbReference type="EMBL" id="RRB18454.1"/>
    </source>
</evidence>
<protein>
    <submittedName>
        <fullName evidence="1">Uncharacterized protein</fullName>
    </submittedName>
</protein>